<dbReference type="PIRSF" id="PIRSF002599">
    <property type="entry name" value="Cold_shock_A"/>
    <property type="match status" value="1"/>
</dbReference>
<gene>
    <name evidence="2" type="ORF">DEX24_04370</name>
</gene>
<evidence type="ECO:0000313" key="2">
    <source>
        <dbReference type="EMBL" id="PWI26165.1"/>
    </source>
</evidence>
<keyword evidence="1" id="KW-1133">Transmembrane helix</keyword>
<dbReference type="GO" id="GO:0003676">
    <property type="term" value="F:nucleic acid binding"/>
    <property type="evidence" value="ECO:0007669"/>
    <property type="project" value="InterPro"/>
</dbReference>
<feature type="transmembrane region" description="Helical" evidence="1">
    <location>
        <begin position="68"/>
        <end position="86"/>
    </location>
</feature>
<keyword evidence="3" id="KW-1185">Reference proteome</keyword>
<keyword evidence="1" id="KW-0812">Transmembrane</keyword>
<accession>A0A2U3ANZ2</accession>
<dbReference type="OrthoDB" id="1698854at2"/>
<name>A0A2U3ANZ2_9BACL</name>
<proteinExistence type="predicted"/>
<evidence type="ECO:0000313" key="3">
    <source>
        <dbReference type="Proteomes" id="UP000245938"/>
    </source>
</evidence>
<reference evidence="2 3" key="1">
    <citation type="submission" date="2018-05" db="EMBL/GenBank/DDBJ databases">
        <title>Kurthia sibirica genome sequence.</title>
        <authorList>
            <person name="Maclea K.S."/>
            <person name="Goen A.E."/>
        </authorList>
    </citation>
    <scope>NUCLEOTIDE SEQUENCE [LARGE SCALE GENOMIC DNA]</scope>
    <source>
        <strain evidence="2 3">ATCC 49154</strain>
    </source>
</reference>
<keyword evidence="1" id="KW-0472">Membrane</keyword>
<dbReference type="EMBL" id="QFVR01000004">
    <property type="protein sequence ID" value="PWI26165.1"/>
    <property type="molecule type" value="Genomic_DNA"/>
</dbReference>
<dbReference type="RefSeq" id="WP_109305188.1">
    <property type="nucleotide sequence ID" value="NZ_BJUF01000008.1"/>
</dbReference>
<dbReference type="InterPro" id="IPR012156">
    <property type="entry name" value="Cold_shock_CspA"/>
</dbReference>
<feature type="transmembrane region" description="Helical" evidence="1">
    <location>
        <begin position="38"/>
        <end position="56"/>
    </location>
</feature>
<evidence type="ECO:0000256" key="1">
    <source>
        <dbReference type="SAM" id="Phobius"/>
    </source>
</evidence>
<dbReference type="Pfam" id="PF06961">
    <property type="entry name" value="DUF1294"/>
    <property type="match status" value="1"/>
</dbReference>
<dbReference type="InterPro" id="IPR010718">
    <property type="entry name" value="DUF1294"/>
</dbReference>
<protein>
    <submittedName>
        <fullName evidence="2">DUF1294 domain-containing protein</fullName>
    </submittedName>
</protein>
<comment type="caution">
    <text evidence="2">The sequence shown here is derived from an EMBL/GenBank/DDBJ whole genome shotgun (WGS) entry which is preliminary data.</text>
</comment>
<dbReference type="AlphaFoldDB" id="A0A2U3ANZ2"/>
<dbReference type="Proteomes" id="UP000245938">
    <property type="component" value="Unassembled WGS sequence"/>
</dbReference>
<organism evidence="2 3">
    <name type="scientific">Kurthia sibirica</name>
    <dbReference type="NCBI Taxonomy" id="202750"/>
    <lineage>
        <taxon>Bacteria</taxon>
        <taxon>Bacillati</taxon>
        <taxon>Bacillota</taxon>
        <taxon>Bacilli</taxon>
        <taxon>Bacillales</taxon>
        <taxon>Caryophanaceae</taxon>
        <taxon>Kurthia</taxon>
    </lineage>
</organism>
<sequence>MIVITYMLILSLFAFIQIGVDKKRAKKNEWRIPEKSLWLLALLGGATGSFCGMVYFRHKTKRWSFKIGFLLLMIIDGVSIICYMLIKTGNLSLF</sequence>